<reference evidence="2" key="1">
    <citation type="submission" date="2014-03" db="EMBL/GenBank/DDBJ databases">
        <title>The Genome Sequence of Puccinia striiformis f. sp. tritici PST-78.</title>
        <authorList>
            <consortium name="The Broad Institute Genome Sequencing Platform"/>
            <person name="Cuomo C."/>
            <person name="Hulbert S."/>
            <person name="Chen X."/>
            <person name="Walker B."/>
            <person name="Young S.K."/>
            <person name="Zeng Q."/>
            <person name="Gargeya S."/>
            <person name="Fitzgerald M."/>
            <person name="Haas B."/>
            <person name="Abouelleil A."/>
            <person name="Alvarado L."/>
            <person name="Arachchi H.M."/>
            <person name="Berlin A.M."/>
            <person name="Chapman S.B."/>
            <person name="Goldberg J."/>
            <person name="Griggs A."/>
            <person name="Gujja S."/>
            <person name="Hansen M."/>
            <person name="Howarth C."/>
            <person name="Imamovic A."/>
            <person name="Larimer J."/>
            <person name="McCowan C."/>
            <person name="Montmayeur A."/>
            <person name="Murphy C."/>
            <person name="Neiman D."/>
            <person name="Pearson M."/>
            <person name="Priest M."/>
            <person name="Roberts A."/>
            <person name="Saif S."/>
            <person name="Shea T."/>
            <person name="Sisk P."/>
            <person name="Sykes S."/>
            <person name="Wortman J."/>
            <person name="Nusbaum C."/>
            <person name="Birren B."/>
        </authorList>
    </citation>
    <scope>NUCLEOTIDE SEQUENCE [LARGE SCALE GENOMIC DNA]</scope>
    <source>
        <strain evidence="2">race PST-78</strain>
    </source>
</reference>
<keyword evidence="2" id="KW-1185">Reference proteome</keyword>
<name>A0A0L0UHP1_9BASI</name>
<dbReference type="InterPro" id="IPR002695">
    <property type="entry name" value="PurH-like"/>
</dbReference>
<dbReference type="PANTHER" id="PTHR11692">
    <property type="entry name" value="BIFUNCTIONAL PURINE BIOSYNTHESIS PROTEIN PURH"/>
    <property type="match status" value="1"/>
</dbReference>
<comment type="caution">
    <text evidence="1">The sequence shown here is derived from an EMBL/GenBank/DDBJ whole genome shotgun (WGS) entry which is preliminary data.</text>
</comment>
<dbReference type="GO" id="GO:0004643">
    <property type="term" value="F:phosphoribosylaminoimidazolecarboxamide formyltransferase activity"/>
    <property type="evidence" value="ECO:0007669"/>
    <property type="project" value="InterPro"/>
</dbReference>
<dbReference type="Gene3D" id="3.40.140.20">
    <property type="match status" value="1"/>
</dbReference>
<protein>
    <recommendedName>
        <fullName evidence="3">MGS-like domain-containing protein</fullName>
    </recommendedName>
</protein>
<dbReference type="SUPFAM" id="SSF53927">
    <property type="entry name" value="Cytidine deaminase-like"/>
    <property type="match status" value="1"/>
</dbReference>
<dbReference type="GO" id="GO:0005829">
    <property type="term" value="C:cytosol"/>
    <property type="evidence" value="ECO:0007669"/>
    <property type="project" value="TreeGrafter"/>
</dbReference>
<evidence type="ECO:0000313" key="2">
    <source>
        <dbReference type="Proteomes" id="UP000054564"/>
    </source>
</evidence>
<dbReference type="OrthoDB" id="6017153at2759"/>
<feature type="non-terminal residue" evidence="1">
    <location>
        <position position="133"/>
    </location>
</feature>
<dbReference type="STRING" id="1165861.A0A0L0UHP1"/>
<organism evidence="1 2">
    <name type="scientific">Puccinia striiformis f. sp. tritici PST-78</name>
    <dbReference type="NCBI Taxonomy" id="1165861"/>
    <lineage>
        <taxon>Eukaryota</taxon>
        <taxon>Fungi</taxon>
        <taxon>Dikarya</taxon>
        <taxon>Basidiomycota</taxon>
        <taxon>Pucciniomycotina</taxon>
        <taxon>Pucciniomycetes</taxon>
        <taxon>Pucciniales</taxon>
        <taxon>Pucciniaceae</taxon>
        <taxon>Puccinia</taxon>
    </lineage>
</organism>
<dbReference type="EMBL" id="AJIL01008895">
    <property type="protein sequence ID" value="KNE86612.1"/>
    <property type="molecule type" value="Genomic_DNA"/>
</dbReference>
<dbReference type="InterPro" id="IPR024051">
    <property type="entry name" value="AICAR_Tfase_dup_dom_sf"/>
</dbReference>
<accession>A0A0L0UHP1</accession>
<sequence>LAGNKADLWWLRHHPKVLDMKFKKSTKRADKANAIDLYLTDAVFEDQDDEEISIERKEWENNFEEIPVRLSHIERKEWMNKLDGVALGSDAFFPFTDNVRRAAKSGVKYIAAPGGSVMDSAVFTAADQAKWFI</sequence>
<dbReference type="InterPro" id="IPR016193">
    <property type="entry name" value="Cytidine_deaminase-like"/>
</dbReference>
<dbReference type="GO" id="GO:0003937">
    <property type="term" value="F:IMP cyclohydrolase activity"/>
    <property type="evidence" value="ECO:0007669"/>
    <property type="project" value="InterPro"/>
</dbReference>
<dbReference type="AlphaFoldDB" id="A0A0L0UHP1"/>
<dbReference type="Proteomes" id="UP000054564">
    <property type="component" value="Unassembled WGS sequence"/>
</dbReference>
<gene>
    <name evidence="1" type="ORF">PSTG_20025</name>
</gene>
<dbReference type="GO" id="GO:0006189">
    <property type="term" value="P:'de novo' IMP biosynthetic process"/>
    <property type="evidence" value="ECO:0007669"/>
    <property type="project" value="TreeGrafter"/>
</dbReference>
<evidence type="ECO:0000313" key="1">
    <source>
        <dbReference type="EMBL" id="KNE86612.1"/>
    </source>
</evidence>
<evidence type="ECO:0008006" key="3">
    <source>
        <dbReference type="Google" id="ProtNLM"/>
    </source>
</evidence>
<proteinExistence type="predicted"/>
<dbReference type="PANTHER" id="PTHR11692:SF0">
    <property type="entry name" value="BIFUNCTIONAL PURINE BIOSYNTHESIS PROTEIN ATIC"/>
    <property type="match status" value="1"/>
</dbReference>
<feature type="non-terminal residue" evidence="1">
    <location>
        <position position="1"/>
    </location>
</feature>